<dbReference type="EMBL" id="BFAV01000179">
    <property type="protein sequence ID" value="GBF35659.1"/>
    <property type="molecule type" value="Genomic_DNA"/>
</dbReference>
<dbReference type="GO" id="GO:0051539">
    <property type="term" value="F:4 iron, 4 sulfur cluster binding"/>
    <property type="evidence" value="ECO:0007669"/>
    <property type="project" value="UniProtKB-KW"/>
</dbReference>
<keyword evidence="4" id="KW-0479">Metal-binding</keyword>
<reference evidence="10" key="1">
    <citation type="submission" date="2018-02" db="EMBL/GenBank/DDBJ databases">
        <title>Genome sequence of Desulfocucumis palustris strain NAW-5.</title>
        <authorList>
            <person name="Watanabe M."/>
            <person name="Kojima H."/>
            <person name="Fukui M."/>
        </authorList>
    </citation>
    <scope>NUCLEOTIDE SEQUENCE [LARGE SCALE GENOMIC DNA]</scope>
    <source>
        <strain evidence="10">NAW-5</strain>
    </source>
</reference>
<dbReference type="InterPro" id="IPR058240">
    <property type="entry name" value="rSAM_sf"/>
</dbReference>
<dbReference type="InterPro" id="IPR013785">
    <property type="entry name" value="Aldolase_TIM"/>
</dbReference>
<keyword evidence="6" id="KW-0411">Iron-sulfur</keyword>
<dbReference type="InterPro" id="IPR007197">
    <property type="entry name" value="rSAM"/>
</dbReference>
<keyword evidence="5" id="KW-0408">Iron</keyword>
<dbReference type="SUPFAM" id="SSF102114">
    <property type="entry name" value="Radical SAM enzymes"/>
    <property type="match status" value="1"/>
</dbReference>
<evidence type="ECO:0000259" key="8">
    <source>
        <dbReference type="SMART" id="SM00729"/>
    </source>
</evidence>
<evidence type="ECO:0000313" key="9">
    <source>
        <dbReference type="EMBL" id="GBF35659.1"/>
    </source>
</evidence>
<gene>
    <name evidence="9" type="ORF">DCCM_4788</name>
</gene>
<dbReference type="Pfam" id="PF04055">
    <property type="entry name" value="Radical_SAM"/>
    <property type="match status" value="1"/>
</dbReference>
<name>A0A2L2XH16_9FIRM</name>
<comment type="caution">
    <text evidence="9">The sequence shown here is derived from an EMBL/GenBank/DDBJ whole genome shotgun (WGS) entry which is preliminary data.</text>
</comment>
<dbReference type="Gene3D" id="3.20.20.70">
    <property type="entry name" value="Aldolase class I"/>
    <property type="match status" value="1"/>
</dbReference>
<dbReference type="CDD" id="cd01335">
    <property type="entry name" value="Radical_SAM"/>
    <property type="match status" value="1"/>
</dbReference>
<protein>
    <submittedName>
        <fullName evidence="9">Radical SAM domain protein</fullName>
    </submittedName>
</protein>
<evidence type="ECO:0000256" key="5">
    <source>
        <dbReference type="ARBA" id="ARBA00023004"/>
    </source>
</evidence>
<proteinExistence type="predicted"/>
<dbReference type="InterPro" id="IPR034457">
    <property type="entry name" value="Organic_radical-activating"/>
</dbReference>
<dbReference type="AlphaFoldDB" id="A0A2L2XH16"/>
<keyword evidence="7" id="KW-0175">Coiled coil</keyword>
<comment type="cofactor">
    <cofactor evidence="1">
        <name>[4Fe-4S] cluster</name>
        <dbReference type="ChEBI" id="CHEBI:49883"/>
    </cofactor>
</comment>
<evidence type="ECO:0000256" key="2">
    <source>
        <dbReference type="ARBA" id="ARBA00022485"/>
    </source>
</evidence>
<dbReference type="GO" id="GO:0003824">
    <property type="term" value="F:catalytic activity"/>
    <property type="evidence" value="ECO:0007669"/>
    <property type="project" value="InterPro"/>
</dbReference>
<dbReference type="PANTHER" id="PTHR30352:SF5">
    <property type="entry name" value="PYRUVATE FORMATE-LYASE 1-ACTIVATING ENZYME"/>
    <property type="match status" value="1"/>
</dbReference>
<evidence type="ECO:0000256" key="4">
    <source>
        <dbReference type="ARBA" id="ARBA00022723"/>
    </source>
</evidence>
<evidence type="ECO:0000256" key="7">
    <source>
        <dbReference type="SAM" id="Coils"/>
    </source>
</evidence>
<dbReference type="SMART" id="SM00729">
    <property type="entry name" value="Elp3"/>
    <property type="match status" value="1"/>
</dbReference>
<evidence type="ECO:0000313" key="10">
    <source>
        <dbReference type="Proteomes" id="UP000239549"/>
    </source>
</evidence>
<organism evidence="9 10">
    <name type="scientific">Desulfocucumis palustris</name>
    <dbReference type="NCBI Taxonomy" id="1898651"/>
    <lineage>
        <taxon>Bacteria</taxon>
        <taxon>Bacillati</taxon>
        <taxon>Bacillota</taxon>
        <taxon>Clostridia</taxon>
        <taxon>Eubacteriales</taxon>
        <taxon>Desulfocucumaceae</taxon>
        <taxon>Desulfocucumis</taxon>
    </lineage>
</organism>
<dbReference type="SFLD" id="SFLDS00029">
    <property type="entry name" value="Radical_SAM"/>
    <property type="match status" value="1"/>
</dbReference>
<dbReference type="GO" id="GO:0046872">
    <property type="term" value="F:metal ion binding"/>
    <property type="evidence" value="ECO:0007669"/>
    <property type="project" value="UniProtKB-KW"/>
</dbReference>
<keyword evidence="10" id="KW-1185">Reference proteome</keyword>
<dbReference type="InterPro" id="IPR006638">
    <property type="entry name" value="Elp3/MiaA/NifB-like_rSAM"/>
</dbReference>
<keyword evidence="3" id="KW-0949">S-adenosyl-L-methionine</keyword>
<sequence>MSAAYYIFAFNINNSRFIMYRMIYADSRGCFYDHPGLLALGRTGDMFVEPEDGDMEELPEGATLVMIPGGHPAGMDRKGKFVLMERDRSGDPVFAVGALLPQGYTRTLLPAYRRKGSDKPLPLFGYAAVAWRRGKPYVAALRTDDPYRWNPRHYNTARLPELIREKQKEHPENRILKQLAHCSLEYGCFTAQNIFYRRWEGGVPVSPTCNARCIGCISLQPSQCCPSPQSRITFSPTPGEVADIAVPHLSGTRDAIISFGQGCEGEPSLARETVVAAIQRVRREVSAGTINMNTNAGYTEGIREACRAGLDSIRVSIISGRQEVYNAYYRPGGYVLDDVFNSIAAARSAGVLVSLNLLLFPGLTDREEEMDALETIIRKYNINMVQLRNLNIDPDMLTGLMPPAKGEIMGVPELIKRFGQIPGLKVGNFTHPASRTD</sequence>
<keyword evidence="2" id="KW-0004">4Fe-4S</keyword>
<feature type="domain" description="Elp3/MiaA/NifB-like radical SAM core" evidence="8">
    <location>
        <begin position="199"/>
        <end position="420"/>
    </location>
</feature>
<dbReference type="PANTHER" id="PTHR30352">
    <property type="entry name" value="PYRUVATE FORMATE-LYASE-ACTIVATING ENZYME"/>
    <property type="match status" value="1"/>
</dbReference>
<evidence type="ECO:0000256" key="6">
    <source>
        <dbReference type="ARBA" id="ARBA00023014"/>
    </source>
</evidence>
<evidence type="ECO:0000256" key="1">
    <source>
        <dbReference type="ARBA" id="ARBA00001966"/>
    </source>
</evidence>
<dbReference type="SFLD" id="SFLDG01109">
    <property type="entry name" value="Uncharacterised_Radical_SAM_Su"/>
    <property type="match status" value="1"/>
</dbReference>
<evidence type="ECO:0000256" key="3">
    <source>
        <dbReference type="ARBA" id="ARBA00022691"/>
    </source>
</evidence>
<dbReference type="Proteomes" id="UP000239549">
    <property type="component" value="Unassembled WGS sequence"/>
</dbReference>
<feature type="coiled-coil region" evidence="7">
    <location>
        <begin position="363"/>
        <end position="390"/>
    </location>
</feature>
<accession>A0A2L2XH16</accession>